<evidence type="ECO:0000313" key="10">
    <source>
        <dbReference type="EMBL" id="GAA6146014.1"/>
    </source>
</evidence>
<feature type="binding site" evidence="9">
    <location>
        <position position="192"/>
    </location>
    <ligand>
        <name>Fe cation</name>
        <dbReference type="ChEBI" id="CHEBI:24875"/>
        <label>2</label>
    </ligand>
</feature>
<keyword evidence="2 9" id="KW-1003">Cell membrane</keyword>
<keyword evidence="7 9" id="KW-0503">Monooxygenase</keyword>
<dbReference type="InterPro" id="IPR009078">
    <property type="entry name" value="Ferritin-like_SF"/>
</dbReference>
<dbReference type="InterPro" id="IPR011566">
    <property type="entry name" value="Ubq_synth_Coq7"/>
</dbReference>
<dbReference type="GO" id="GO:0004497">
    <property type="term" value="F:monooxygenase activity"/>
    <property type="evidence" value="ECO:0007669"/>
    <property type="project" value="UniProtKB-KW"/>
</dbReference>
<dbReference type="CDD" id="cd01042">
    <property type="entry name" value="DMQH"/>
    <property type="match status" value="1"/>
</dbReference>
<sequence length="226" mass="24696">MLRNVNRQVNLMTARRQFSLLDKLITNADQALRTLVPGAATAERGSPASGCDYAEMTEDERKHAAGLMRINHTGEVCAQALYQGQALTAKLPEVRDSMEHAANEEIDHLVWCEERINDLGSHTSRLNPAFYAMSFGIGALAGKIGDSVSLGFVAATEEQVCNHLTKHLSRLPAQDEKSRAVILKMLDDEARHASTAIEAGGKHFPLPVKLGMTALSKVMTKATYRI</sequence>
<keyword evidence="5 9" id="KW-0560">Oxidoreductase</keyword>
<organism evidence="10 11">
    <name type="scientific">Thalassolituus maritimus</name>
    <dbReference type="NCBI Taxonomy" id="484498"/>
    <lineage>
        <taxon>Bacteria</taxon>
        <taxon>Pseudomonadati</taxon>
        <taxon>Pseudomonadota</taxon>
        <taxon>Gammaproteobacteria</taxon>
        <taxon>Oceanospirillales</taxon>
        <taxon>Oceanospirillaceae</taxon>
        <taxon>Thalassolituus</taxon>
    </lineage>
</organism>
<evidence type="ECO:0000256" key="8">
    <source>
        <dbReference type="ARBA" id="ARBA00023136"/>
    </source>
</evidence>
<dbReference type="PANTHER" id="PTHR11237:SF4">
    <property type="entry name" value="5-DEMETHOXYUBIQUINONE HYDROXYLASE, MITOCHONDRIAL"/>
    <property type="match status" value="1"/>
</dbReference>
<evidence type="ECO:0000256" key="5">
    <source>
        <dbReference type="ARBA" id="ARBA00023002"/>
    </source>
</evidence>
<feature type="binding site" evidence="9">
    <location>
        <position position="189"/>
    </location>
    <ligand>
        <name>Fe cation</name>
        <dbReference type="ChEBI" id="CHEBI:24875"/>
        <label>1</label>
    </ligand>
</feature>
<dbReference type="InterPro" id="IPR012347">
    <property type="entry name" value="Ferritin-like"/>
</dbReference>
<comment type="similarity">
    <text evidence="9">Belongs to the COQ7 family.</text>
</comment>
<dbReference type="InterPro" id="IPR047809">
    <property type="entry name" value="COQ7_proteobact"/>
</dbReference>
<comment type="pathway">
    <text evidence="1 9">Cofactor biosynthesis; ubiquinone biosynthesis.</text>
</comment>
<feature type="binding site" evidence="9">
    <location>
        <position position="105"/>
    </location>
    <ligand>
        <name>Fe cation</name>
        <dbReference type="ChEBI" id="CHEBI:24875"/>
        <label>1</label>
    </ligand>
</feature>
<evidence type="ECO:0000256" key="7">
    <source>
        <dbReference type="ARBA" id="ARBA00023033"/>
    </source>
</evidence>
<reference evidence="10 11" key="1">
    <citation type="submission" date="2024-04" db="EMBL/GenBank/DDBJ databases">
        <title>Draft genome sequence of Thalassolituus maritimus NBRC 116585.</title>
        <authorList>
            <person name="Miyakawa T."/>
            <person name="Kusuya Y."/>
            <person name="Miura T."/>
        </authorList>
    </citation>
    <scope>NUCLEOTIDE SEQUENCE [LARGE SCALE GENOMIC DNA]</scope>
    <source>
        <strain evidence="10 11">5NW40-0001</strain>
    </source>
</reference>
<feature type="binding site" evidence="9">
    <location>
        <position position="189"/>
    </location>
    <ligand>
        <name>Fe cation</name>
        <dbReference type="ChEBI" id="CHEBI:24875"/>
        <label>2</label>
    </ligand>
</feature>
<accession>A0ABQ0A0W8</accession>
<dbReference type="Proteomes" id="UP001481413">
    <property type="component" value="Unassembled WGS sequence"/>
</dbReference>
<feature type="binding site" evidence="9">
    <location>
        <position position="105"/>
    </location>
    <ligand>
        <name>Fe cation</name>
        <dbReference type="ChEBI" id="CHEBI:24875"/>
        <label>2</label>
    </ligand>
</feature>
<dbReference type="Pfam" id="PF03232">
    <property type="entry name" value="COQ7"/>
    <property type="match status" value="1"/>
</dbReference>
<protein>
    <recommendedName>
        <fullName evidence="9">3-demethoxyubiquinol 3-hydroxylase</fullName>
        <shortName evidence="9">DMQ hydroxylase</shortName>
        <ecNumber evidence="9">1.14.99.60</ecNumber>
    </recommendedName>
    <alternativeName>
        <fullName evidence="9">2-nonaprenyl-3-methyl-6-methoxy-1,4-benzoquinol hydroxylase</fullName>
    </alternativeName>
</protein>
<dbReference type="PANTHER" id="PTHR11237">
    <property type="entry name" value="COENZYME Q10 BIOSYNTHESIS PROTEIN 7"/>
    <property type="match status" value="1"/>
</dbReference>
<keyword evidence="3 9" id="KW-0831">Ubiquinone biosynthesis</keyword>
<dbReference type="SUPFAM" id="SSF47240">
    <property type="entry name" value="Ferritin-like"/>
    <property type="match status" value="1"/>
</dbReference>
<evidence type="ECO:0000313" key="11">
    <source>
        <dbReference type="Proteomes" id="UP001481413"/>
    </source>
</evidence>
<keyword evidence="8 9" id="KW-0472">Membrane</keyword>
<evidence type="ECO:0000256" key="1">
    <source>
        <dbReference type="ARBA" id="ARBA00004749"/>
    </source>
</evidence>
<evidence type="ECO:0000256" key="2">
    <source>
        <dbReference type="ARBA" id="ARBA00022475"/>
    </source>
</evidence>
<feature type="binding site" evidence="9">
    <location>
        <position position="108"/>
    </location>
    <ligand>
        <name>Fe cation</name>
        <dbReference type="ChEBI" id="CHEBI:24875"/>
        <label>1</label>
    </ligand>
</feature>
<keyword evidence="6 9" id="KW-0408">Iron</keyword>
<dbReference type="EMBL" id="BAABWH010000005">
    <property type="protein sequence ID" value="GAA6146014.1"/>
    <property type="molecule type" value="Genomic_DNA"/>
</dbReference>
<comment type="catalytic activity">
    <reaction evidence="9">
        <text>a 5-methoxy-2-methyl-3-(all-trans-polyprenyl)benzene-1,4-diol + AH2 + O2 = a 3-demethylubiquinol + A + H2O</text>
        <dbReference type="Rhea" id="RHEA:50908"/>
        <dbReference type="Rhea" id="RHEA-COMP:10859"/>
        <dbReference type="Rhea" id="RHEA-COMP:10914"/>
        <dbReference type="ChEBI" id="CHEBI:13193"/>
        <dbReference type="ChEBI" id="CHEBI:15377"/>
        <dbReference type="ChEBI" id="CHEBI:15379"/>
        <dbReference type="ChEBI" id="CHEBI:17499"/>
        <dbReference type="ChEBI" id="CHEBI:84167"/>
        <dbReference type="ChEBI" id="CHEBI:84422"/>
        <dbReference type="EC" id="1.14.99.60"/>
    </reaction>
</comment>
<comment type="cofactor">
    <cofactor evidence="9">
        <name>Fe cation</name>
        <dbReference type="ChEBI" id="CHEBI:24875"/>
    </cofactor>
    <text evidence="9">Binds 2 iron ions per subunit.</text>
</comment>
<dbReference type="Gene3D" id="1.20.1260.10">
    <property type="match status" value="1"/>
</dbReference>
<keyword evidence="4 9" id="KW-0479">Metal-binding</keyword>
<evidence type="ECO:0000256" key="9">
    <source>
        <dbReference type="HAMAP-Rule" id="MF_01658"/>
    </source>
</evidence>
<name>A0ABQ0A0W8_9GAMM</name>
<dbReference type="HAMAP" id="MF_01658">
    <property type="entry name" value="COQ7"/>
    <property type="match status" value="1"/>
</dbReference>
<feature type="binding site" evidence="9">
    <location>
        <position position="157"/>
    </location>
    <ligand>
        <name>Fe cation</name>
        <dbReference type="ChEBI" id="CHEBI:24875"/>
        <label>2</label>
    </ligand>
</feature>
<comment type="caution">
    <text evidence="10">The sequence shown here is derived from an EMBL/GenBank/DDBJ whole genome shotgun (WGS) entry which is preliminary data.</text>
</comment>
<evidence type="ECO:0000256" key="4">
    <source>
        <dbReference type="ARBA" id="ARBA00022723"/>
    </source>
</evidence>
<proteinExistence type="inferred from homology"/>
<dbReference type="EC" id="1.14.99.60" evidence="9"/>
<comment type="function">
    <text evidence="9">Catalyzes the hydroxylation of 2-nonaprenyl-3-methyl-6-methoxy-1,4-benzoquinol during ubiquinone biosynthesis.</text>
</comment>
<gene>
    <name evidence="9 10" type="primary">coq7</name>
    <name evidence="10" type="ORF">NBRC116585_21320</name>
</gene>
<comment type="subcellular location">
    <subcellularLocation>
        <location evidence="9">Cell membrane</location>
        <topology evidence="9">Peripheral membrane protein</topology>
    </subcellularLocation>
</comment>
<feature type="binding site" evidence="9">
    <location>
        <position position="75"/>
    </location>
    <ligand>
        <name>Fe cation</name>
        <dbReference type="ChEBI" id="CHEBI:24875"/>
        <label>1</label>
    </ligand>
</feature>
<evidence type="ECO:0000256" key="6">
    <source>
        <dbReference type="ARBA" id="ARBA00023004"/>
    </source>
</evidence>
<keyword evidence="11" id="KW-1185">Reference proteome</keyword>
<dbReference type="NCBIfam" id="NF033656">
    <property type="entry name" value="DMQ_monoox_COQ7"/>
    <property type="match status" value="1"/>
</dbReference>
<evidence type="ECO:0000256" key="3">
    <source>
        <dbReference type="ARBA" id="ARBA00022688"/>
    </source>
</evidence>